<evidence type="ECO:0000256" key="11">
    <source>
        <dbReference type="ARBA" id="ARBA00034078"/>
    </source>
</evidence>
<comment type="similarity">
    <text evidence="3">Belongs to the xanthine dehydrogenase family.</text>
</comment>
<comment type="cofactor">
    <cofactor evidence="1">
        <name>Mo-molybdopterin</name>
        <dbReference type="ChEBI" id="CHEBI:71302"/>
    </cofactor>
</comment>
<protein>
    <submittedName>
        <fullName evidence="13">Putative aldehyde oxidase 1</fullName>
    </submittedName>
</protein>
<keyword evidence="14" id="KW-1185">Reference proteome</keyword>
<dbReference type="AlphaFoldDB" id="A0A5N5TLR5"/>
<dbReference type="SUPFAM" id="SSF56176">
    <property type="entry name" value="FAD-binding/transporter-associated domain-like"/>
    <property type="match status" value="1"/>
</dbReference>
<evidence type="ECO:0000256" key="2">
    <source>
        <dbReference type="ARBA" id="ARBA00004275"/>
    </source>
</evidence>
<dbReference type="InterPro" id="IPR002346">
    <property type="entry name" value="Mopterin_DH_FAD-bd"/>
</dbReference>
<dbReference type="SUPFAM" id="SSF56003">
    <property type="entry name" value="Molybdenum cofactor-binding domain"/>
    <property type="match status" value="1"/>
</dbReference>
<dbReference type="InterPro" id="IPR036683">
    <property type="entry name" value="CO_DH_flav_C_dom_sf"/>
</dbReference>
<dbReference type="PROSITE" id="PS51387">
    <property type="entry name" value="FAD_PCMH"/>
    <property type="match status" value="1"/>
</dbReference>
<evidence type="ECO:0000256" key="9">
    <source>
        <dbReference type="ARBA" id="ARBA00023014"/>
    </source>
</evidence>
<dbReference type="InterPro" id="IPR008274">
    <property type="entry name" value="AldOxase/xan_DH_MoCoBD1"/>
</dbReference>
<keyword evidence="7" id="KW-0560">Oxidoreductase</keyword>
<dbReference type="InterPro" id="IPR005107">
    <property type="entry name" value="CO_DH_flav_C"/>
</dbReference>
<comment type="subcellular location">
    <subcellularLocation>
        <location evidence="2">Peroxisome</location>
    </subcellularLocation>
</comment>
<dbReference type="Gene3D" id="3.30.390.50">
    <property type="entry name" value="CO dehydrogenase flavoprotein, C-terminal domain"/>
    <property type="match status" value="1"/>
</dbReference>
<keyword evidence="5" id="KW-0001">2Fe-2S</keyword>
<name>A0A5N5TLR5_9CRUS</name>
<dbReference type="InterPro" id="IPR016167">
    <property type="entry name" value="FAD-bd_PCMH_sub1"/>
</dbReference>
<evidence type="ECO:0000256" key="7">
    <source>
        <dbReference type="ARBA" id="ARBA00023002"/>
    </source>
</evidence>
<dbReference type="Gene3D" id="3.30.465.10">
    <property type="match status" value="1"/>
</dbReference>
<keyword evidence="9" id="KW-0411">Iron-sulfur</keyword>
<dbReference type="InterPro" id="IPR036318">
    <property type="entry name" value="FAD-bd_PCMH-like_sf"/>
</dbReference>
<evidence type="ECO:0000313" key="13">
    <source>
        <dbReference type="EMBL" id="KAB7507098.1"/>
    </source>
</evidence>
<dbReference type="GO" id="GO:0005506">
    <property type="term" value="F:iron ion binding"/>
    <property type="evidence" value="ECO:0007669"/>
    <property type="project" value="InterPro"/>
</dbReference>
<dbReference type="PANTHER" id="PTHR11908">
    <property type="entry name" value="XANTHINE DEHYDROGENASE"/>
    <property type="match status" value="1"/>
</dbReference>
<evidence type="ECO:0000256" key="6">
    <source>
        <dbReference type="ARBA" id="ARBA00022723"/>
    </source>
</evidence>
<comment type="caution">
    <text evidence="13">The sequence shown here is derived from an EMBL/GenBank/DDBJ whole genome shotgun (WGS) entry which is preliminary data.</text>
</comment>
<dbReference type="Pfam" id="PF03450">
    <property type="entry name" value="CO_deh_flav_C"/>
    <property type="match status" value="1"/>
</dbReference>
<proteinExistence type="inferred from homology"/>
<dbReference type="Gene3D" id="3.30.43.10">
    <property type="entry name" value="Uridine Diphospho-n-acetylenolpyruvylglucosamine Reductase, domain 2"/>
    <property type="match status" value="1"/>
</dbReference>
<dbReference type="Pfam" id="PF00941">
    <property type="entry name" value="FAD_binding_5"/>
    <property type="match status" value="1"/>
</dbReference>
<dbReference type="Pfam" id="PF02738">
    <property type="entry name" value="MoCoBD_1"/>
    <property type="match status" value="1"/>
</dbReference>
<sequence length="704" mass="76725">MVMNMYGLTQSSSTWTNSDVEQHLDGNICRCTGYRPILDAFKSVAPTEIEDIGKAKKLCSRKGKCCKSKQKAISPLSNKEIIVDGVTWYQPTSLAELSTVLAGLSDGTTYRYVCGNTSVALYDGGPYSVYINTRMIPELYSRVIASDSLTFGVNKSVTDTIAEFETLYTNTNFSYLYQIAKHWKKIASTSVRNLGSVGGNLMLKNQMKGFPSDIFTTLLAAGATVGIATNAGTEVAYYDLQAMLSMDFASTKSVLVEFRLPSLSDAFVYRSYKVMPRNANSRAYVAAAFCIEFDTSTGHTVTGSPVLAFTGISSTFVRATETEAYLIGKDLEDQTVLQGALTTLAAEMVPDTPPEDPSDQYKIAVSQTLLYRYVLELVNSVVAPSYLSGSTELIRGTSSGEQIFDLNEDTWPLGKPIPKIEARIQCSGEAEYVKTMRPVDGQLIGLFLQSTKANARIASIDATNALNIPGVVSFISAADIPGQNNIIVYEDANYSEKLFPAVSDRVGYYGQPIGLIVASDRGAAYSGLYSIVVEYEDEQPPILTIADALAQGSTDTLPGMDFVFGDVDTGFSQSTNIITGSMTRDGQFHFHMETHSCLTVPKEDGFDVYSSTQWLAETQASIAQVLDLPDNDIYMTNRRCGGGFGAKIGRGNIAAAASALASYKTRKPVRVDLDLDVNMTMIGWRDPFLCEYKVRLKVLLSWKI</sequence>
<dbReference type="Gene3D" id="1.10.150.120">
    <property type="entry name" value="[2Fe-2S]-binding domain"/>
    <property type="match status" value="1"/>
</dbReference>
<dbReference type="FunFam" id="3.30.365.10:FF:000001">
    <property type="entry name" value="Xanthine dehydrogenase oxidase"/>
    <property type="match status" value="1"/>
</dbReference>
<dbReference type="Gene3D" id="3.90.1170.50">
    <property type="entry name" value="Aldehyde oxidase/xanthine dehydrogenase, a/b hammerhead"/>
    <property type="match status" value="1"/>
</dbReference>
<dbReference type="EMBL" id="SEYY01000503">
    <property type="protein sequence ID" value="KAB7507098.1"/>
    <property type="molecule type" value="Genomic_DNA"/>
</dbReference>
<dbReference type="SUPFAM" id="SSF54665">
    <property type="entry name" value="CO dehydrogenase molybdoprotein N-domain-like"/>
    <property type="match status" value="1"/>
</dbReference>
<dbReference type="InterPro" id="IPR037165">
    <property type="entry name" value="AldOxase/xan_DH_Mopterin-bd_sf"/>
</dbReference>
<dbReference type="InterPro" id="IPR016169">
    <property type="entry name" value="FAD-bd_PCMH_sub2"/>
</dbReference>
<dbReference type="InterPro" id="IPR000674">
    <property type="entry name" value="Ald_Oxase/Xan_DH_a/b"/>
</dbReference>
<dbReference type="Proteomes" id="UP000326759">
    <property type="component" value="Unassembled WGS sequence"/>
</dbReference>
<dbReference type="SUPFAM" id="SSF55447">
    <property type="entry name" value="CO dehydrogenase flavoprotein C-terminal domain-like"/>
    <property type="match status" value="1"/>
</dbReference>
<dbReference type="SUPFAM" id="SSF47741">
    <property type="entry name" value="CO dehydrogenase ISP C-domain like"/>
    <property type="match status" value="1"/>
</dbReference>
<dbReference type="OrthoDB" id="8300278at2759"/>
<dbReference type="InterPro" id="IPR036884">
    <property type="entry name" value="2Fe-2S-bd_dom_sf"/>
</dbReference>
<accession>A0A5N5TLR5</accession>
<dbReference type="SMART" id="SM01008">
    <property type="entry name" value="Ald_Xan_dh_C"/>
    <property type="match status" value="1"/>
</dbReference>
<dbReference type="GO" id="GO:0005777">
    <property type="term" value="C:peroxisome"/>
    <property type="evidence" value="ECO:0007669"/>
    <property type="project" value="UniProtKB-SubCell"/>
</dbReference>
<keyword evidence="10" id="KW-0576">Peroxisome</keyword>
<evidence type="ECO:0000259" key="12">
    <source>
        <dbReference type="PROSITE" id="PS51387"/>
    </source>
</evidence>
<comment type="cofactor">
    <cofactor evidence="11">
        <name>[2Fe-2S] cluster</name>
        <dbReference type="ChEBI" id="CHEBI:190135"/>
    </cofactor>
</comment>
<evidence type="ECO:0000256" key="10">
    <source>
        <dbReference type="ARBA" id="ARBA00023140"/>
    </source>
</evidence>
<dbReference type="InterPro" id="IPR016208">
    <property type="entry name" value="Ald_Oxase/xanthine_DH-like"/>
</dbReference>
<evidence type="ECO:0000256" key="8">
    <source>
        <dbReference type="ARBA" id="ARBA00023004"/>
    </source>
</evidence>
<dbReference type="SMART" id="SM01092">
    <property type="entry name" value="CO_deh_flav_C"/>
    <property type="match status" value="1"/>
</dbReference>
<dbReference type="InterPro" id="IPR036856">
    <property type="entry name" value="Ald_Oxase/Xan_DH_a/b_sf"/>
</dbReference>
<keyword evidence="4" id="KW-0500">Molybdenum</keyword>
<organism evidence="13 14">
    <name type="scientific">Armadillidium nasatum</name>
    <dbReference type="NCBI Taxonomy" id="96803"/>
    <lineage>
        <taxon>Eukaryota</taxon>
        <taxon>Metazoa</taxon>
        <taxon>Ecdysozoa</taxon>
        <taxon>Arthropoda</taxon>
        <taxon>Crustacea</taxon>
        <taxon>Multicrustacea</taxon>
        <taxon>Malacostraca</taxon>
        <taxon>Eumalacostraca</taxon>
        <taxon>Peracarida</taxon>
        <taxon>Isopoda</taxon>
        <taxon>Oniscidea</taxon>
        <taxon>Crinocheta</taxon>
        <taxon>Armadillidiidae</taxon>
        <taxon>Armadillidium</taxon>
    </lineage>
</organism>
<evidence type="ECO:0000256" key="1">
    <source>
        <dbReference type="ARBA" id="ARBA00001924"/>
    </source>
</evidence>
<keyword evidence="6" id="KW-0479">Metal-binding</keyword>
<feature type="domain" description="FAD-binding PCMH-type" evidence="12">
    <location>
        <begin position="81"/>
        <end position="265"/>
    </location>
</feature>
<gene>
    <name evidence="13" type="ORF">Anas_10330</name>
</gene>
<dbReference type="PANTHER" id="PTHR11908:SF132">
    <property type="entry name" value="ALDEHYDE OXIDASE 1-RELATED"/>
    <property type="match status" value="1"/>
</dbReference>
<evidence type="ECO:0000256" key="4">
    <source>
        <dbReference type="ARBA" id="ARBA00022505"/>
    </source>
</evidence>
<dbReference type="Gene3D" id="3.30.365.10">
    <property type="entry name" value="Aldehyde oxidase/xanthine dehydrogenase, molybdopterin binding domain"/>
    <property type="match status" value="2"/>
</dbReference>
<dbReference type="GO" id="GO:0016491">
    <property type="term" value="F:oxidoreductase activity"/>
    <property type="evidence" value="ECO:0007669"/>
    <property type="project" value="UniProtKB-KW"/>
</dbReference>
<dbReference type="Pfam" id="PF01315">
    <property type="entry name" value="Ald_Xan_dh_C"/>
    <property type="match status" value="1"/>
</dbReference>
<dbReference type="GO" id="GO:0071949">
    <property type="term" value="F:FAD binding"/>
    <property type="evidence" value="ECO:0007669"/>
    <property type="project" value="InterPro"/>
</dbReference>
<dbReference type="GO" id="GO:0051537">
    <property type="term" value="F:2 iron, 2 sulfur cluster binding"/>
    <property type="evidence" value="ECO:0007669"/>
    <property type="project" value="UniProtKB-KW"/>
</dbReference>
<reference evidence="13 14" key="1">
    <citation type="journal article" date="2019" name="PLoS Biol.">
        <title>Sex chromosomes control vertical transmission of feminizing Wolbachia symbionts in an isopod.</title>
        <authorList>
            <person name="Becking T."/>
            <person name="Chebbi M.A."/>
            <person name="Giraud I."/>
            <person name="Moumen B."/>
            <person name="Laverre T."/>
            <person name="Caubet Y."/>
            <person name="Peccoud J."/>
            <person name="Gilbert C."/>
            <person name="Cordaux R."/>
        </authorList>
    </citation>
    <scope>NUCLEOTIDE SEQUENCE [LARGE SCALE GENOMIC DNA]</scope>
    <source>
        <strain evidence="13">ANa2</strain>
        <tissue evidence="13">Whole body excluding digestive tract and cuticle</tissue>
    </source>
</reference>
<dbReference type="Pfam" id="PF01799">
    <property type="entry name" value="Fer2_2"/>
    <property type="match status" value="1"/>
</dbReference>
<evidence type="ECO:0000256" key="3">
    <source>
        <dbReference type="ARBA" id="ARBA00006849"/>
    </source>
</evidence>
<evidence type="ECO:0000256" key="5">
    <source>
        <dbReference type="ARBA" id="ARBA00022714"/>
    </source>
</evidence>
<keyword evidence="8" id="KW-0408">Iron</keyword>
<dbReference type="InterPro" id="IPR016166">
    <property type="entry name" value="FAD-bd_PCMH"/>
</dbReference>
<dbReference type="InterPro" id="IPR002888">
    <property type="entry name" value="2Fe-2S-bd"/>
</dbReference>
<evidence type="ECO:0000313" key="14">
    <source>
        <dbReference type="Proteomes" id="UP000326759"/>
    </source>
</evidence>